<evidence type="ECO:0000313" key="1">
    <source>
        <dbReference type="EMBL" id="RMY29631.1"/>
    </source>
</evidence>
<feature type="non-terminal residue" evidence="1">
    <location>
        <position position="1"/>
    </location>
</feature>
<gene>
    <name evidence="1" type="ORF">D0864_16979</name>
</gene>
<name>A0A3M7AQ77_HORWE</name>
<accession>A0A3M7AQ77</accession>
<organism evidence="1 2">
    <name type="scientific">Hortaea werneckii</name>
    <name type="common">Black yeast</name>
    <name type="synonym">Cladosporium werneckii</name>
    <dbReference type="NCBI Taxonomy" id="91943"/>
    <lineage>
        <taxon>Eukaryota</taxon>
        <taxon>Fungi</taxon>
        <taxon>Dikarya</taxon>
        <taxon>Ascomycota</taxon>
        <taxon>Pezizomycotina</taxon>
        <taxon>Dothideomycetes</taxon>
        <taxon>Dothideomycetidae</taxon>
        <taxon>Mycosphaerellales</taxon>
        <taxon>Teratosphaeriaceae</taxon>
        <taxon>Hortaea</taxon>
    </lineage>
</organism>
<comment type="caution">
    <text evidence="1">The sequence shown here is derived from an EMBL/GenBank/DDBJ whole genome shotgun (WGS) entry which is preliminary data.</text>
</comment>
<dbReference type="AlphaFoldDB" id="A0A3M7AQ77"/>
<proteinExistence type="predicted"/>
<reference evidence="1 2" key="1">
    <citation type="journal article" date="2018" name="BMC Genomics">
        <title>Genomic evidence for intraspecific hybridization in a clonal and extremely halotolerant yeast.</title>
        <authorList>
            <person name="Gostincar C."/>
            <person name="Stajich J.E."/>
            <person name="Zupancic J."/>
            <person name="Zalar P."/>
            <person name="Gunde-Cimerman N."/>
        </authorList>
    </citation>
    <scope>NUCLEOTIDE SEQUENCE [LARGE SCALE GENOMIC DNA]</scope>
    <source>
        <strain evidence="1 2">EXF-10513</strain>
    </source>
</reference>
<dbReference type="EMBL" id="QWIO01005172">
    <property type="protein sequence ID" value="RMY29631.1"/>
    <property type="molecule type" value="Genomic_DNA"/>
</dbReference>
<sequence>STIGLTKWHFTFVSKTLPRILRRPYLHPLTLGDKFNNRFDLGCTKSCTRTSTPKESLTARTIILKDDVKDKLMRLGASYDTLELMI</sequence>
<dbReference type="Proteomes" id="UP000269539">
    <property type="component" value="Unassembled WGS sequence"/>
</dbReference>
<evidence type="ECO:0000313" key="2">
    <source>
        <dbReference type="Proteomes" id="UP000269539"/>
    </source>
</evidence>
<protein>
    <submittedName>
        <fullName evidence="1">Uncharacterized protein</fullName>
    </submittedName>
</protein>